<dbReference type="InterPro" id="IPR013783">
    <property type="entry name" value="Ig-like_fold"/>
</dbReference>
<dbReference type="CDD" id="cd04486">
    <property type="entry name" value="YhcR_OBF_like"/>
    <property type="match status" value="1"/>
</dbReference>
<dbReference type="CDD" id="cd10283">
    <property type="entry name" value="MnuA_DNase1-like"/>
    <property type="match status" value="1"/>
</dbReference>
<dbReference type="NCBIfam" id="NF033681">
    <property type="entry name" value="ExeM_NucH_DNase"/>
    <property type="match status" value="1"/>
</dbReference>
<proteinExistence type="predicted"/>
<evidence type="ECO:0000313" key="3">
    <source>
        <dbReference type="EMBL" id="USQ81667.1"/>
    </source>
</evidence>
<dbReference type="Gene3D" id="2.60.40.10">
    <property type="entry name" value="Immunoglobulins"/>
    <property type="match status" value="1"/>
</dbReference>
<evidence type="ECO:0000259" key="2">
    <source>
        <dbReference type="PROSITE" id="PS51841"/>
    </source>
</evidence>
<feature type="signal peptide" evidence="1">
    <location>
        <begin position="1"/>
        <end position="26"/>
    </location>
</feature>
<keyword evidence="4" id="KW-1185">Reference proteome</keyword>
<sequence>MHARVTRRRTAAVGAASLVLSGLAGAAALPTVAAPEVAPAVSAAAADDLIISEYIEGSSNNKALEFYNGTGAEVALDGYTVETYSNGSDSAGLTLSLDGALVDGDTYVLAHSAADPAILAQADQTSGAGFFNGDDAIVLRDGAGAVVDSLGQVGVDPGSQWGSGDVSTADNTLRRLADICTGDTTPDDAFDPALEWAGFPEDTFDGLGSHTVDCGAVEPASPVINEFSISTTGTDLEFYEVIGAPETDYSDLSILQVEGDGKSNSRGSVITVDAVGSTDDAGLWSLDLPANRVQNGTLTLLLVSGYTGTASTVIDTDQDGVIDNAPWTEIVDSVAILDGNVDDVIYSETALTDGYDGEEFVPGAASRIPDGTDTDTTADWVRNDFNKAGFPGFDGPPAPGQAWNTPGAPNEVYEAEEPPPGGTCGDPVTAIGAVQGSGDETPMLNETVDIEGIVVGDFQDGGFDGYYVQDAGDGDPATSDGVFVYAPGGAAVEVGDSVRVTGTAGEHFGMTQVSASAVTICATDGEVPDPIVLELPISDHERYEGMYVTFPEDLTILEYFNYGRYGQIALGTERQFQPTAVHAPGSPEAEALLAENLANRIMLDDGRGNQNPDPAIHPNGEEFTLDNIFRGGDLVTNATGVLDYRFDVWGLQPTQGADYTAVTPRPEVPEVGGDVTVGSFNVLNYFTTMGSRGADDLVEFDRQEAKIVAALAEMDADVVGLIEIENNNDVAVSTLTEALNAEVGAGTYEYVATGTIGTDEITTAFIYQPAEVTPVGDFATLTTEDDPRFLDGKNRPTLAQTFEEVATGEAVTVAVNHLKSKGSGCEDVGDPEDPDGQGNCNGVRTQAAEAMVDWLAQDPTGTGVDNTLIIGDLNAYDKEDPIVALQAGGFTDLLLEHVGEFAYSYVFDGQLGYLDHALANEALASKVTDAAAWTINADEVSLIDYDMSFKQDAQDALYAPDAFRSSDHDPVLIGLDLLDEPADTTPPELTVTVDSPEIWPPNNRWRDVETTIEATDDSGEPVTVTLVGATVEGPSRADIEVVSDTEFRVRAVKNAVYTITYEATDAAGNSTTASVTVQVPHDRGNNKHR</sequence>
<dbReference type="InterPro" id="IPR005135">
    <property type="entry name" value="Endo/exonuclease/phosphatase"/>
</dbReference>
<feature type="domain" description="LTD" evidence="2">
    <location>
        <begin position="36"/>
        <end position="154"/>
    </location>
</feature>
<evidence type="ECO:0000256" key="1">
    <source>
        <dbReference type="SAM" id="SignalP"/>
    </source>
</evidence>
<dbReference type="PANTHER" id="PTHR42834:SF1">
    <property type="entry name" value="ENDONUCLEASE_EXONUCLEASE_PHOSPHATASE FAMILY PROTEIN (AFU_ORTHOLOGUE AFUA_3G09210)"/>
    <property type="match status" value="1"/>
</dbReference>
<dbReference type="InterPro" id="IPR001322">
    <property type="entry name" value="Lamin_tail_dom"/>
</dbReference>
<keyword evidence="3" id="KW-0255">Endonuclease</keyword>
<accession>A0ABY4YY27</accession>
<dbReference type="PROSITE" id="PS51841">
    <property type="entry name" value="LTD"/>
    <property type="match status" value="1"/>
</dbReference>
<dbReference type="SUPFAM" id="SSF56219">
    <property type="entry name" value="DNase I-like"/>
    <property type="match status" value="1"/>
</dbReference>
<dbReference type="Pfam" id="PF03372">
    <property type="entry name" value="Exo_endo_phos"/>
    <property type="match status" value="1"/>
</dbReference>
<keyword evidence="3" id="KW-0540">Nuclease</keyword>
<dbReference type="PANTHER" id="PTHR42834">
    <property type="entry name" value="ENDONUCLEASE/EXONUCLEASE/PHOSPHATASE FAMILY PROTEIN (AFU_ORTHOLOGUE AFUA_3G09210)"/>
    <property type="match status" value="1"/>
</dbReference>
<dbReference type="GO" id="GO:0004519">
    <property type="term" value="F:endonuclease activity"/>
    <property type="evidence" value="ECO:0007669"/>
    <property type="project" value="UniProtKB-KW"/>
</dbReference>
<dbReference type="Gene3D" id="3.60.10.10">
    <property type="entry name" value="Endonuclease/exonuclease/phosphatase"/>
    <property type="match status" value="1"/>
</dbReference>
<organism evidence="3 4">
    <name type="scientific">Ornithinimicrobium faecis</name>
    <dbReference type="NCBI Taxonomy" id="2934158"/>
    <lineage>
        <taxon>Bacteria</taxon>
        <taxon>Bacillati</taxon>
        <taxon>Actinomycetota</taxon>
        <taxon>Actinomycetes</taxon>
        <taxon>Micrococcales</taxon>
        <taxon>Ornithinimicrobiaceae</taxon>
        <taxon>Ornithinimicrobium</taxon>
    </lineage>
</organism>
<dbReference type="Proteomes" id="UP001056455">
    <property type="component" value="Chromosome"/>
</dbReference>
<dbReference type="EMBL" id="CP099489">
    <property type="protein sequence ID" value="USQ81667.1"/>
    <property type="molecule type" value="Genomic_DNA"/>
</dbReference>
<dbReference type="InterPro" id="IPR047971">
    <property type="entry name" value="ExeM-like"/>
</dbReference>
<feature type="chain" id="PRO_5045110647" evidence="1">
    <location>
        <begin position="27"/>
        <end position="1089"/>
    </location>
</feature>
<name>A0ABY4YY27_9MICO</name>
<gene>
    <name evidence="3" type="ORF">NF556_08480</name>
</gene>
<reference evidence="3" key="1">
    <citation type="submission" date="2022-06" db="EMBL/GenBank/DDBJ databases">
        <title>Ornithinimicrobium HY1793.</title>
        <authorList>
            <person name="Huang Y."/>
        </authorList>
    </citation>
    <scope>NUCLEOTIDE SEQUENCE</scope>
    <source>
        <strain evidence="3">HY1793</strain>
    </source>
</reference>
<dbReference type="InterPro" id="IPR036691">
    <property type="entry name" value="Endo/exonu/phosph_ase_sf"/>
</dbReference>
<evidence type="ECO:0000313" key="4">
    <source>
        <dbReference type="Proteomes" id="UP001056455"/>
    </source>
</evidence>
<keyword evidence="3" id="KW-0378">Hydrolase</keyword>
<dbReference type="RefSeq" id="WP_252595203.1">
    <property type="nucleotide sequence ID" value="NZ_CP099489.1"/>
</dbReference>
<protein>
    <submittedName>
        <fullName evidence="3">ExeM/NucH family extracellular endonuclease</fullName>
    </submittedName>
</protein>
<keyword evidence="1" id="KW-0732">Signal</keyword>
<dbReference type="Pfam" id="PF00932">
    <property type="entry name" value="LTD"/>
    <property type="match status" value="1"/>
</dbReference>